<accession>A0A2N1MGX7</accession>
<organism evidence="1 2">
    <name type="scientific">Rhizophagus irregularis</name>
    <dbReference type="NCBI Taxonomy" id="588596"/>
    <lineage>
        <taxon>Eukaryota</taxon>
        <taxon>Fungi</taxon>
        <taxon>Fungi incertae sedis</taxon>
        <taxon>Mucoromycota</taxon>
        <taxon>Glomeromycotina</taxon>
        <taxon>Glomeromycetes</taxon>
        <taxon>Glomerales</taxon>
        <taxon>Glomeraceae</taxon>
        <taxon>Rhizophagus</taxon>
    </lineage>
</organism>
<evidence type="ECO:0008006" key="3">
    <source>
        <dbReference type="Google" id="ProtNLM"/>
    </source>
</evidence>
<evidence type="ECO:0000313" key="2">
    <source>
        <dbReference type="Proteomes" id="UP000233469"/>
    </source>
</evidence>
<proteinExistence type="predicted"/>
<name>A0A2N1MGX7_9GLOM</name>
<dbReference type="EMBL" id="LLXL01002447">
    <property type="protein sequence ID" value="PKK60829.1"/>
    <property type="molecule type" value="Genomic_DNA"/>
</dbReference>
<comment type="caution">
    <text evidence="1">The sequence shown here is derived from an EMBL/GenBank/DDBJ whole genome shotgun (WGS) entry which is preliminary data.</text>
</comment>
<dbReference type="AlphaFoldDB" id="A0A2N1MGX7"/>
<gene>
    <name evidence="1" type="ORF">RhiirC2_856656</name>
</gene>
<protein>
    <recommendedName>
        <fullName evidence="3">Zinc-ribbon domain-containing protein</fullName>
    </recommendedName>
</protein>
<dbReference type="Gene3D" id="3.40.960.10">
    <property type="entry name" value="VSR Endonuclease"/>
    <property type="match status" value="1"/>
</dbReference>
<sequence length="303" mass="35296">MLKMGNVFPKTINNNLPLLWECENGHQFRTSLAHVKNEGTWCRECKILGLEFAQNLAHRKGGVCLSNSYCNKRSQLSWSCSEGHSWLAKIGDIKRGTWCPHCRRESERLGIECAKELARSKNGECLSITYINTKTHLLWKCNKNHTWYSTFASINTKLGISEAKAIAYSRGGDCLTDSYVNCNGQLLWQCKNLCREIVSKYLGPPSKIRRPDFLKTLDHPTGLELDIYYPQYEFATEVQGEQHEKYIEFFHRGDPNNFIKQQERDQLKKELCEENQITLRYVWYYEDPYTVIPEHLRELGLIE</sequence>
<reference evidence="1 2" key="1">
    <citation type="submission" date="2016-04" db="EMBL/GenBank/DDBJ databases">
        <title>Genome analyses suggest a sexual origin of heterokaryosis in a supposedly ancient asexual fungus.</title>
        <authorList>
            <person name="Ropars J."/>
            <person name="Sedzielewska K."/>
            <person name="Noel J."/>
            <person name="Charron P."/>
            <person name="Farinelli L."/>
            <person name="Marton T."/>
            <person name="Kruger M."/>
            <person name="Pelin A."/>
            <person name="Brachmann A."/>
            <person name="Corradi N."/>
        </authorList>
    </citation>
    <scope>NUCLEOTIDE SEQUENCE [LARGE SCALE GENOMIC DNA]</scope>
    <source>
        <strain evidence="1 2">C2</strain>
    </source>
</reference>
<dbReference type="Proteomes" id="UP000233469">
    <property type="component" value="Unassembled WGS sequence"/>
</dbReference>
<dbReference type="VEuPathDB" id="FungiDB:FUN_015670"/>
<evidence type="ECO:0000313" key="1">
    <source>
        <dbReference type="EMBL" id="PKK60829.1"/>
    </source>
</evidence>
<reference evidence="1 2" key="2">
    <citation type="submission" date="2017-10" db="EMBL/GenBank/DDBJ databases">
        <title>Extensive intraspecific genome diversity in a model arbuscular mycorrhizal fungus.</title>
        <authorList>
            <person name="Chen E.C.H."/>
            <person name="Morin E."/>
            <person name="Baudet D."/>
            <person name="Noel J."/>
            <person name="Ndikumana S."/>
            <person name="Charron P."/>
            <person name="St-Onge C."/>
            <person name="Giorgi J."/>
            <person name="Grigoriev I.V."/>
            <person name="Roux C."/>
            <person name="Martin F.M."/>
            <person name="Corradi N."/>
        </authorList>
    </citation>
    <scope>NUCLEOTIDE SEQUENCE [LARGE SCALE GENOMIC DNA]</scope>
    <source>
        <strain evidence="1 2">C2</strain>
    </source>
</reference>
<dbReference type="VEuPathDB" id="FungiDB:RhiirA1_496797"/>
<dbReference type="VEuPathDB" id="FungiDB:RhiirFUN_001605"/>